<evidence type="ECO:0000256" key="5">
    <source>
        <dbReference type="HAMAP-Rule" id="MF_00723"/>
    </source>
</evidence>
<feature type="compositionally biased region" description="Low complexity" evidence="6">
    <location>
        <begin position="188"/>
        <end position="205"/>
    </location>
</feature>
<dbReference type="Proteomes" id="UP000199555">
    <property type="component" value="Unassembled WGS sequence"/>
</dbReference>
<comment type="similarity">
    <text evidence="1 5">Belongs to the Gfa family.</text>
</comment>
<dbReference type="STRING" id="525640.SAMN04487971_11472"/>
<dbReference type="InterPro" id="IPR011057">
    <property type="entry name" value="Mss4-like_sf"/>
</dbReference>
<dbReference type="GO" id="GO:0008270">
    <property type="term" value="F:zinc ion binding"/>
    <property type="evidence" value="ECO:0007669"/>
    <property type="project" value="UniProtKB-UniRule"/>
</dbReference>
<dbReference type="EC" id="4.4.1.22" evidence="5"/>
<dbReference type="NCBIfam" id="NF003829">
    <property type="entry name" value="PRK05417.1"/>
    <property type="match status" value="1"/>
</dbReference>
<dbReference type="InterPro" id="IPR014185">
    <property type="entry name" value="Formald_GSH"/>
</dbReference>
<protein>
    <recommendedName>
        <fullName evidence="5">Glutathione-dependent formaldehyde-activating enzyme</fullName>
        <ecNumber evidence="5">4.4.1.22</ecNumber>
    </recommendedName>
    <alternativeName>
        <fullName evidence="5">S-(hydroxymethyl)glutathione synthase</fullName>
    </alternativeName>
</protein>
<dbReference type="GO" id="GO:0046294">
    <property type="term" value="P:formaldehyde catabolic process"/>
    <property type="evidence" value="ECO:0007669"/>
    <property type="project" value="UniProtKB-UniRule"/>
</dbReference>
<feature type="binding site" evidence="5">
    <location>
        <position position="52"/>
    </location>
    <ligand>
        <name>Zn(2+)</name>
        <dbReference type="ChEBI" id="CHEBI:29105"/>
        <label>2</label>
        <note>catalytic</note>
    </ligand>
</feature>
<sequence length="243" mass="26360">MATNQRVRIHPAVDNGVKQGNPEFSGGVLTCHCTNRLVKIRVGAQTAHNHVCGCTKCWKPEGAIFSQVAVVSRDAIKVLENGDKLQIVDKDAAIQRYACRDCGVHMYGRIENRDHPFYGLDFVHTELSEEEGWSAPEFAAFVSSVIESGVNPDRMDAIRARLRELGLPPYDTLSPPLMDLIATHAANRQAKPAPAAARQNASPAPVQAAPKASPLPQRSSVPTPPASEGRSIIGRLMSRLLGR</sequence>
<dbReference type="NCBIfam" id="TIGR02820">
    <property type="entry name" value="formald_GSH"/>
    <property type="match status" value="1"/>
</dbReference>
<dbReference type="PROSITE" id="PS51891">
    <property type="entry name" value="CENP_V_GFA"/>
    <property type="match status" value="1"/>
</dbReference>
<dbReference type="PANTHER" id="PTHR33337">
    <property type="entry name" value="GFA DOMAIN-CONTAINING PROTEIN"/>
    <property type="match status" value="1"/>
</dbReference>
<keyword evidence="4 5" id="KW-0456">Lyase</keyword>
<dbReference type="AlphaFoldDB" id="A0A1G9LF90"/>
<dbReference type="UniPathway" id="UPA00562">
    <property type="reaction ID" value="UER00621"/>
</dbReference>
<feature type="binding site" evidence="5">
    <location>
        <position position="33"/>
    </location>
    <ligand>
        <name>Zn(2+)</name>
        <dbReference type="ChEBI" id="CHEBI:29105"/>
        <label>1</label>
        <note>structural</note>
    </ligand>
</feature>
<evidence type="ECO:0000256" key="3">
    <source>
        <dbReference type="ARBA" id="ARBA00022833"/>
    </source>
</evidence>
<feature type="region of interest" description="Disordered" evidence="6">
    <location>
        <begin position="188"/>
        <end position="232"/>
    </location>
</feature>
<evidence type="ECO:0000313" key="9">
    <source>
        <dbReference type="Proteomes" id="UP000199555"/>
    </source>
</evidence>
<evidence type="ECO:0000259" key="7">
    <source>
        <dbReference type="PROSITE" id="PS51891"/>
    </source>
</evidence>
<feature type="binding site" evidence="5">
    <location>
        <position position="99"/>
    </location>
    <ligand>
        <name>Zn(2+)</name>
        <dbReference type="ChEBI" id="CHEBI:29105"/>
        <label>1</label>
        <note>structural</note>
    </ligand>
</feature>
<feature type="binding site" evidence="5">
    <location>
        <position position="54"/>
    </location>
    <ligand>
        <name>Zn(2+)</name>
        <dbReference type="ChEBI" id="CHEBI:29105"/>
        <label>2</label>
        <note>catalytic</note>
    </ligand>
</feature>
<dbReference type="HAMAP" id="MF_00723">
    <property type="entry name" value="Formald_GSH"/>
    <property type="match status" value="1"/>
</dbReference>
<name>A0A1G9LF90_9RHOB</name>
<dbReference type="EMBL" id="FNGE01000014">
    <property type="protein sequence ID" value="SDL60534.1"/>
    <property type="molecule type" value="Genomic_DNA"/>
</dbReference>
<accession>A0A1G9LF90</accession>
<evidence type="ECO:0000313" key="8">
    <source>
        <dbReference type="EMBL" id="SDL60534.1"/>
    </source>
</evidence>
<keyword evidence="2 5" id="KW-0479">Metal-binding</keyword>
<evidence type="ECO:0000256" key="4">
    <source>
        <dbReference type="ARBA" id="ARBA00023239"/>
    </source>
</evidence>
<feature type="binding site" evidence="5">
    <location>
        <position position="102"/>
    </location>
    <ligand>
        <name>Zn(2+)</name>
        <dbReference type="ChEBI" id="CHEBI:29105"/>
        <label>1</label>
        <note>structural</note>
    </ligand>
</feature>
<evidence type="ECO:0000256" key="6">
    <source>
        <dbReference type="SAM" id="MobiDB-lite"/>
    </source>
</evidence>
<proteinExistence type="inferred from homology"/>
<comment type="catalytic activity">
    <reaction evidence="5">
        <text>S-(hydroxymethyl)glutathione = glutathione + formaldehyde</text>
        <dbReference type="Rhea" id="RHEA:22488"/>
        <dbReference type="ChEBI" id="CHEBI:16842"/>
        <dbReference type="ChEBI" id="CHEBI:57925"/>
        <dbReference type="ChEBI" id="CHEBI:58758"/>
        <dbReference type="EC" id="4.4.1.22"/>
    </reaction>
</comment>
<dbReference type="InterPro" id="IPR006913">
    <property type="entry name" value="CENP-V/GFA"/>
</dbReference>
<evidence type="ECO:0000256" key="2">
    <source>
        <dbReference type="ARBA" id="ARBA00022723"/>
    </source>
</evidence>
<dbReference type="GO" id="GO:0051907">
    <property type="term" value="F:S-(hydroxymethyl)glutathione synthase activity"/>
    <property type="evidence" value="ECO:0007669"/>
    <property type="project" value="UniProtKB-UniRule"/>
</dbReference>
<dbReference type="Gene3D" id="3.90.1590.10">
    <property type="entry name" value="glutathione-dependent formaldehyde- activating enzyme (gfa)"/>
    <property type="match status" value="1"/>
</dbReference>
<gene>
    <name evidence="5" type="primary">gfa</name>
    <name evidence="8" type="ORF">SAMN04487971_11472</name>
</gene>
<dbReference type="Pfam" id="PF04828">
    <property type="entry name" value="GFA"/>
    <property type="match status" value="1"/>
</dbReference>
<comment type="function">
    <text evidence="5">Catalyzes the condensation of formaldehyde and glutathione to S-hydroxymethylglutathione.</text>
</comment>
<comment type="pathway">
    <text evidence="5">One-carbon metabolism; formaldehyde degradation; formate from formaldehyde (glutathione route): step 1/3.</text>
</comment>
<feature type="binding site" evidence="5">
    <location>
        <position position="31"/>
    </location>
    <ligand>
        <name>Zn(2+)</name>
        <dbReference type="ChEBI" id="CHEBI:29105"/>
        <label>1</label>
        <note>structural</note>
    </ligand>
</feature>
<dbReference type="OrthoDB" id="7765631at2"/>
<evidence type="ECO:0000256" key="1">
    <source>
        <dbReference type="ARBA" id="ARBA00005495"/>
    </source>
</evidence>
<dbReference type="SUPFAM" id="SSF51316">
    <property type="entry name" value="Mss4-like"/>
    <property type="match status" value="1"/>
</dbReference>
<keyword evidence="3 5" id="KW-0862">Zinc</keyword>
<feature type="domain" description="CENP-V/GFA" evidence="7">
    <location>
        <begin position="24"/>
        <end position="171"/>
    </location>
</feature>
<feature type="binding site" evidence="5">
    <location>
        <position position="57"/>
    </location>
    <ligand>
        <name>Zn(2+)</name>
        <dbReference type="ChEBI" id="CHEBI:29105"/>
        <label>2</label>
        <note>catalytic</note>
    </ligand>
</feature>
<dbReference type="PANTHER" id="PTHR33337:SF40">
    <property type="entry name" value="CENP-V_GFA DOMAIN-CONTAINING PROTEIN-RELATED"/>
    <property type="match status" value="1"/>
</dbReference>
<organism evidence="8 9">
    <name type="scientific">Paracoccus chinensis</name>
    <dbReference type="NCBI Taxonomy" id="525640"/>
    <lineage>
        <taxon>Bacteria</taxon>
        <taxon>Pseudomonadati</taxon>
        <taxon>Pseudomonadota</taxon>
        <taxon>Alphaproteobacteria</taxon>
        <taxon>Rhodobacterales</taxon>
        <taxon>Paracoccaceae</taxon>
        <taxon>Paracoccus</taxon>
    </lineage>
</organism>
<keyword evidence="9" id="KW-1185">Reference proteome</keyword>
<comment type="cofactor">
    <cofactor evidence="5">
        <name>Zn(2+)</name>
        <dbReference type="ChEBI" id="CHEBI:29105"/>
    </cofactor>
    <text evidence="5">Binds 2 Zn(2+) ions per subunit.</text>
</comment>
<reference evidence="9" key="1">
    <citation type="submission" date="2016-10" db="EMBL/GenBank/DDBJ databases">
        <authorList>
            <person name="Varghese N."/>
            <person name="Submissions S."/>
        </authorList>
    </citation>
    <scope>NUCLEOTIDE SEQUENCE [LARGE SCALE GENOMIC DNA]</scope>
    <source>
        <strain evidence="9">CGMCC 1.7655</strain>
    </source>
</reference>